<dbReference type="HAMAP" id="MF_01006">
    <property type="entry name" value="Undec_diphosphatase"/>
    <property type="match status" value="1"/>
</dbReference>
<feature type="transmembrane region" description="Helical" evidence="17">
    <location>
        <begin position="222"/>
        <end position="243"/>
    </location>
</feature>
<evidence type="ECO:0000256" key="3">
    <source>
        <dbReference type="ARBA" id="ARBA00012374"/>
    </source>
</evidence>
<reference evidence="18" key="1">
    <citation type="submission" date="2022-10" db="EMBL/GenBank/DDBJ databases">
        <title>Rhodococcus sp.75.</title>
        <authorList>
            <person name="Sun M."/>
        </authorList>
    </citation>
    <scope>NUCLEOTIDE SEQUENCE</scope>
    <source>
        <strain evidence="18">75</strain>
    </source>
</reference>
<comment type="similarity">
    <text evidence="2 17">Belongs to the UppP family.</text>
</comment>
<comment type="catalytic activity">
    <reaction evidence="16 17">
        <text>di-trans,octa-cis-undecaprenyl diphosphate + H2O = di-trans,octa-cis-undecaprenyl phosphate + phosphate + H(+)</text>
        <dbReference type="Rhea" id="RHEA:28094"/>
        <dbReference type="ChEBI" id="CHEBI:15377"/>
        <dbReference type="ChEBI" id="CHEBI:15378"/>
        <dbReference type="ChEBI" id="CHEBI:43474"/>
        <dbReference type="ChEBI" id="CHEBI:58405"/>
        <dbReference type="ChEBI" id="CHEBI:60392"/>
        <dbReference type="EC" id="3.6.1.27"/>
    </reaction>
</comment>
<evidence type="ECO:0000256" key="12">
    <source>
        <dbReference type="ARBA" id="ARBA00023251"/>
    </source>
</evidence>
<comment type="miscellaneous">
    <text evidence="17">Bacitracin is thought to be involved in the inhibition of peptidoglycan synthesis by sequestering undecaprenyl diphosphate, thereby reducing the pool of lipid carrier available.</text>
</comment>
<feature type="transmembrane region" description="Helical" evidence="17">
    <location>
        <begin position="132"/>
        <end position="151"/>
    </location>
</feature>
<keyword evidence="8 17" id="KW-0133">Cell shape</keyword>
<evidence type="ECO:0000256" key="7">
    <source>
        <dbReference type="ARBA" id="ARBA00022801"/>
    </source>
</evidence>
<dbReference type="NCBIfam" id="NF001395">
    <property type="entry name" value="PRK00281.3-1"/>
    <property type="match status" value="1"/>
</dbReference>
<dbReference type="PANTHER" id="PTHR30622:SF4">
    <property type="entry name" value="UNDECAPRENYL-DIPHOSPHATASE"/>
    <property type="match status" value="1"/>
</dbReference>
<organism evidence="18 19">
    <name type="scientific">Rhodococcus antarcticus</name>
    <dbReference type="NCBI Taxonomy" id="2987751"/>
    <lineage>
        <taxon>Bacteria</taxon>
        <taxon>Bacillati</taxon>
        <taxon>Actinomycetota</taxon>
        <taxon>Actinomycetes</taxon>
        <taxon>Mycobacteriales</taxon>
        <taxon>Nocardiaceae</taxon>
        <taxon>Rhodococcus</taxon>
    </lineage>
</organism>
<sequence>MLTYLQAVVIGLLQGVTELFPVSSLGHSVLVPAWLGGSWADLVTQGDAGNSEGSHYLTFIVALHVATAIALLVFYAKDWVRIIGAFLTSVRARRIETSSQRLAWLIVAATVPVGITGLALEHPLRTLFAKPLAAAIFLTVNGLILAGGEVLRRRAVAATKQGHTSGGVAIGTRRTLDNLEYKEAGVIGLFQTLALLAGISRSGITMVGGLLRGLDHEDAAKFSFLLATPVILAAGVLKLPTLAGPGGDGILGQILLGAVVAGLAAYASVRFLTRYFTTRTLLPFAIYCLIAGIASVIRFA</sequence>
<feature type="transmembrane region" description="Helical" evidence="17">
    <location>
        <begin position="102"/>
        <end position="120"/>
    </location>
</feature>
<evidence type="ECO:0000256" key="6">
    <source>
        <dbReference type="ARBA" id="ARBA00022692"/>
    </source>
</evidence>
<evidence type="ECO:0000256" key="11">
    <source>
        <dbReference type="ARBA" id="ARBA00023136"/>
    </source>
</evidence>
<keyword evidence="10 17" id="KW-1133">Transmembrane helix</keyword>
<keyword evidence="19" id="KW-1185">Reference proteome</keyword>
<keyword evidence="11 17" id="KW-0472">Membrane</keyword>
<dbReference type="EMBL" id="CP110615">
    <property type="protein sequence ID" value="UZJ25457.1"/>
    <property type="molecule type" value="Genomic_DNA"/>
</dbReference>
<proteinExistence type="inferred from homology"/>
<dbReference type="Pfam" id="PF02673">
    <property type="entry name" value="BacA"/>
    <property type="match status" value="1"/>
</dbReference>
<evidence type="ECO:0000256" key="15">
    <source>
        <dbReference type="ARBA" id="ARBA00032932"/>
    </source>
</evidence>
<feature type="transmembrane region" description="Helical" evidence="17">
    <location>
        <begin position="56"/>
        <end position="76"/>
    </location>
</feature>
<evidence type="ECO:0000256" key="14">
    <source>
        <dbReference type="ARBA" id="ARBA00032707"/>
    </source>
</evidence>
<evidence type="ECO:0000256" key="9">
    <source>
        <dbReference type="ARBA" id="ARBA00022984"/>
    </source>
</evidence>
<feature type="transmembrane region" description="Helical" evidence="17">
    <location>
        <begin position="281"/>
        <end position="299"/>
    </location>
</feature>
<dbReference type="GO" id="GO:0050380">
    <property type="term" value="F:undecaprenyl-diphosphatase activity"/>
    <property type="evidence" value="ECO:0007669"/>
    <property type="project" value="UniProtKB-EC"/>
</dbReference>
<evidence type="ECO:0000256" key="4">
    <source>
        <dbReference type="ARBA" id="ARBA00021581"/>
    </source>
</evidence>
<keyword evidence="5 17" id="KW-1003">Cell membrane</keyword>
<name>A0ABY6P1D4_9NOCA</name>
<evidence type="ECO:0000313" key="18">
    <source>
        <dbReference type="EMBL" id="UZJ25457.1"/>
    </source>
</evidence>
<evidence type="ECO:0000256" key="8">
    <source>
        <dbReference type="ARBA" id="ARBA00022960"/>
    </source>
</evidence>
<keyword evidence="13 17" id="KW-0961">Cell wall biogenesis/degradation</keyword>
<dbReference type="RefSeq" id="WP_265383562.1">
    <property type="nucleotide sequence ID" value="NZ_CP110615.1"/>
</dbReference>
<comment type="function">
    <text evidence="17">Catalyzes the dephosphorylation of undecaprenyl diphosphate (UPP). Confers resistance to bacitracin.</text>
</comment>
<comment type="subcellular location">
    <subcellularLocation>
        <location evidence="1 17">Cell membrane</location>
        <topology evidence="1 17">Multi-pass membrane protein</topology>
    </subcellularLocation>
</comment>
<evidence type="ECO:0000256" key="16">
    <source>
        <dbReference type="ARBA" id="ARBA00047594"/>
    </source>
</evidence>
<feature type="transmembrane region" description="Helical" evidence="17">
    <location>
        <begin position="249"/>
        <end position="269"/>
    </location>
</feature>
<keyword evidence="7 17" id="KW-0378">Hydrolase</keyword>
<keyword evidence="6 17" id="KW-0812">Transmembrane</keyword>
<dbReference type="InterPro" id="IPR003824">
    <property type="entry name" value="UppP"/>
</dbReference>
<dbReference type="Proteomes" id="UP001164965">
    <property type="component" value="Chromosome"/>
</dbReference>
<accession>A0ABY6P1D4</accession>
<evidence type="ECO:0000313" key="19">
    <source>
        <dbReference type="Proteomes" id="UP001164965"/>
    </source>
</evidence>
<gene>
    <name evidence="17" type="primary">uppP</name>
    <name evidence="18" type="ORF">RHODO2019_02995</name>
</gene>
<evidence type="ECO:0000256" key="5">
    <source>
        <dbReference type="ARBA" id="ARBA00022475"/>
    </source>
</evidence>
<evidence type="ECO:0000256" key="1">
    <source>
        <dbReference type="ARBA" id="ARBA00004651"/>
    </source>
</evidence>
<evidence type="ECO:0000256" key="10">
    <source>
        <dbReference type="ARBA" id="ARBA00022989"/>
    </source>
</evidence>
<dbReference type="EC" id="3.6.1.27" evidence="3 17"/>
<protein>
    <recommendedName>
        <fullName evidence="4 17">Undecaprenyl-diphosphatase</fullName>
        <ecNumber evidence="3 17">3.6.1.27</ecNumber>
    </recommendedName>
    <alternativeName>
        <fullName evidence="15 17">Bacitracin resistance protein</fullName>
    </alternativeName>
    <alternativeName>
        <fullName evidence="14 17">Undecaprenyl pyrophosphate phosphatase</fullName>
    </alternativeName>
</protein>
<evidence type="ECO:0000256" key="17">
    <source>
        <dbReference type="HAMAP-Rule" id="MF_01006"/>
    </source>
</evidence>
<evidence type="ECO:0000256" key="2">
    <source>
        <dbReference type="ARBA" id="ARBA00010621"/>
    </source>
</evidence>
<dbReference type="PANTHER" id="PTHR30622">
    <property type="entry name" value="UNDECAPRENYL-DIPHOSPHATASE"/>
    <property type="match status" value="1"/>
</dbReference>
<keyword evidence="12 17" id="KW-0046">Antibiotic resistance</keyword>
<keyword evidence="9 17" id="KW-0573">Peptidoglycan synthesis</keyword>
<evidence type="ECO:0000256" key="13">
    <source>
        <dbReference type="ARBA" id="ARBA00023316"/>
    </source>
</evidence>